<feature type="compositionally biased region" description="Basic residues" evidence="2">
    <location>
        <begin position="637"/>
        <end position="650"/>
    </location>
</feature>
<feature type="region of interest" description="Disordered" evidence="2">
    <location>
        <begin position="624"/>
        <end position="664"/>
    </location>
</feature>
<feature type="compositionally biased region" description="Basic and acidic residues" evidence="2">
    <location>
        <begin position="417"/>
        <end position="427"/>
    </location>
</feature>
<sequence>MSDPADPLRCPESSVSSCITIQKGIEPIFGSTTAAFTDFKSPPRIYAERREAAGNLPVSTPTPESVVSLHTVTALLPYEDQFQAAGLAVTSAQQRQRSPPKMFPVKEPTPIAATDDKLLILTESYTKEPQRKGKPGHLQLNGLRSLSMSSTDTSSSGTQVAFTQPDAWELAFIDEVPAKKDRSNCCNFPCFPNTRDQSADVPASRAPPVPTPTTIDTPKKIFAKWEPVYPQRTEGLQGWRKSDSSLGHLLSDNREGEHNSRDARAKTWHGNTAQRPSTYRKTREAVPPLDEVEPPSPRNKHLKKTTRNPEEQEKPPIPPRAEARPKVSRKHSESPIESSALKGLRKKSQLDVFTGREDVTTAGSPSKIVAKKPTKAVTMFVSDENTPPMQLNISPIQPEPKESRGTVKKPLRVSTRQPERKAKEKDLQQSTQAGIELLPIFQSGRVFRGLPGPLKITGAEHKERSAVTSHGTVRSNVDLPSTWKLTLSTSSSLEAAMEAATQEMEKKESKLPECERIMKQYLTEQPQPTAAREDKHDVPLPSPISKENGPELEKQPVQTRETFRDDDGSVPKGQDDRNINDRDVLRGLSIAISAACDEEVDTWIRQKTGVRIRRFLADLKAFETLGDEDEPDPVKERARKRRADSRKLKAQIRQSKAAREARAQ</sequence>
<feature type="region of interest" description="Disordered" evidence="2">
    <location>
        <begin position="524"/>
        <end position="579"/>
    </location>
</feature>
<evidence type="ECO:0000256" key="1">
    <source>
        <dbReference type="SAM" id="Coils"/>
    </source>
</evidence>
<dbReference type="EMBL" id="LFIW01001670">
    <property type="protein sequence ID" value="KZL81332.1"/>
    <property type="molecule type" value="Genomic_DNA"/>
</dbReference>
<dbReference type="Proteomes" id="UP000076584">
    <property type="component" value="Unassembled WGS sequence"/>
</dbReference>
<keyword evidence="4" id="KW-1185">Reference proteome</keyword>
<feature type="compositionally biased region" description="Polar residues" evidence="2">
    <location>
        <begin position="383"/>
        <end position="395"/>
    </location>
</feature>
<proteinExistence type="predicted"/>
<dbReference type="STRING" id="1573173.A0A167BH82"/>
<evidence type="ECO:0000313" key="3">
    <source>
        <dbReference type="EMBL" id="KZL81332.1"/>
    </source>
</evidence>
<accession>A0A167BH82</accession>
<keyword evidence="1" id="KW-0175">Coiled coil</keyword>
<comment type="caution">
    <text evidence="3">The sequence shown here is derived from an EMBL/GenBank/DDBJ whole genome shotgun (WGS) entry which is preliminary data.</text>
</comment>
<feature type="compositionally biased region" description="Polar residues" evidence="2">
    <location>
        <begin position="269"/>
        <end position="279"/>
    </location>
</feature>
<name>A0A167BH82_COLIC</name>
<feature type="compositionally biased region" description="Basic and acidic residues" evidence="2">
    <location>
        <begin position="251"/>
        <end position="265"/>
    </location>
</feature>
<evidence type="ECO:0000313" key="4">
    <source>
        <dbReference type="Proteomes" id="UP000076584"/>
    </source>
</evidence>
<feature type="region of interest" description="Disordered" evidence="2">
    <location>
        <begin position="195"/>
        <end position="215"/>
    </location>
</feature>
<feature type="compositionally biased region" description="Basic and acidic residues" evidence="2">
    <location>
        <begin position="561"/>
        <end position="579"/>
    </location>
</feature>
<feature type="region of interest" description="Disordered" evidence="2">
    <location>
        <begin position="382"/>
        <end position="430"/>
    </location>
</feature>
<feature type="region of interest" description="Disordered" evidence="2">
    <location>
        <begin position="247"/>
        <end position="350"/>
    </location>
</feature>
<evidence type="ECO:0000256" key="2">
    <source>
        <dbReference type="SAM" id="MobiDB-lite"/>
    </source>
</evidence>
<feature type="coiled-coil region" evidence="1">
    <location>
        <begin position="490"/>
        <end position="517"/>
    </location>
</feature>
<gene>
    <name evidence="3" type="ORF">CI238_00450</name>
</gene>
<organism evidence="3 4">
    <name type="scientific">Colletotrichum incanum</name>
    <name type="common">Soybean anthracnose fungus</name>
    <dbReference type="NCBI Taxonomy" id="1573173"/>
    <lineage>
        <taxon>Eukaryota</taxon>
        <taxon>Fungi</taxon>
        <taxon>Dikarya</taxon>
        <taxon>Ascomycota</taxon>
        <taxon>Pezizomycotina</taxon>
        <taxon>Sordariomycetes</taxon>
        <taxon>Hypocreomycetidae</taxon>
        <taxon>Glomerellales</taxon>
        <taxon>Glomerellaceae</taxon>
        <taxon>Colletotrichum</taxon>
        <taxon>Colletotrichum spaethianum species complex</taxon>
    </lineage>
</organism>
<dbReference type="AlphaFoldDB" id="A0A167BH82"/>
<feature type="compositionally biased region" description="Basic and acidic residues" evidence="2">
    <location>
        <begin position="321"/>
        <end position="334"/>
    </location>
</feature>
<protein>
    <submittedName>
        <fullName evidence="3">Uncharacterized protein</fullName>
    </submittedName>
</protein>
<reference evidence="3 4" key="1">
    <citation type="submission" date="2015-06" db="EMBL/GenBank/DDBJ databases">
        <title>Survival trade-offs in plant roots during colonization by closely related pathogenic and mutualistic fungi.</title>
        <authorList>
            <person name="Hacquard S."/>
            <person name="Kracher B."/>
            <person name="Hiruma K."/>
            <person name="Weinman A."/>
            <person name="Muench P."/>
            <person name="Garrido Oter R."/>
            <person name="Ver Loren van Themaat E."/>
            <person name="Dallerey J.-F."/>
            <person name="Damm U."/>
            <person name="Henrissat B."/>
            <person name="Lespinet O."/>
            <person name="Thon M."/>
            <person name="Kemen E."/>
            <person name="McHardy A.C."/>
            <person name="Schulze-Lefert P."/>
            <person name="O'Connell R.J."/>
        </authorList>
    </citation>
    <scope>NUCLEOTIDE SEQUENCE [LARGE SCALE GENOMIC DNA]</scope>
    <source>
        <strain evidence="3 4">MAFF 238704</strain>
    </source>
</reference>